<gene>
    <name evidence="1" type="ORF">Cvel_10393</name>
</gene>
<dbReference type="VEuPathDB" id="CryptoDB:Cvel_10393"/>
<sequence>MECTPLSPSTAGGFLLLWWEGGQRGARPPVAAVLEFLWGSIFRDRLGGKVLFEGAVPPLEVWRDDSLHGCTRKGERGIRVGIDGNCQRKVSSGLRNRDSGV</sequence>
<dbReference type="AlphaFoldDB" id="A0A0G4I2K7"/>
<reference evidence="1" key="1">
    <citation type="submission" date="2014-11" db="EMBL/GenBank/DDBJ databases">
        <authorList>
            <person name="Otto D Thomas"/>
            <person name="Naeem Raeece"/>
        </authorList>
    </citation>
    <scope>NUCLEOTIDE SEQUENCE</scope>
</reference>
<evidence type="ECO:0000313" key="1">
    <source>
        <dbReference type="EMBL" id="CEM51113.1"/>
    </source>
</evidence>
<dbReference type="EMBL" id="CDMZ01004855">
    <property type="protein sequence ID" value="CEM51113.1"/>
    <property type="molecule type" value="Genomic_DNA"/>
</dbReference>
<proteinExistence type="predicted"/>
<protein>
    <submittedName>
        <fullName evidence="1">Uncharacterized protein</fullName>
    </submittedName>
</protein>
<name>A0A0G4I2K7_9ALVE</name>
<accession>A0A0G4I2K7</accession>
<organism evidence="1">
    <name type="scientific">Chromera velia CCMP2878</name>
    <dbReference type="NCBI Taxonomy" id="1169474"/>
    <lineage>
        <taxon>Eukaryota</taxon>
        <taxon>Sar</taxon>
        <taxon>Alveolata</taxon>
        <taxon>Colpodellida</taxon>
        <taxon>Chromeraceae</taxon>
        <taxon>Chromera</taxon>
    </lineage>
</organism>